<dbReference type="AlphaFoldDB" id="A0A9D2J6V9"/>
<keyword evidence="5 6" id="KW-0472">Membrane</keyword>
<keyword evidence="3 6" id="KW-0812">Transmembrane</keyword>
<protein>
    <submittedName>
        <fullName evidence="7">ATP synthase subunit I</fullName>
    </submittedName>
</protein>
<evidence type="ECO:0000256" key="6">
    <source>
        <dbReference type="SAM" id="Phobius"/>
    </source>
</evidence>
<keyword evidence="2" id="KW-1003">Cell membrane</keyword>
<evidence type="ECO:0000256" key="1">
    <source>
        <dbReference type="ARBA" id="ARBA00004651"/>
    </source>
</evidence>
<dbReference type="Pfam" id="PF03899">
    <property type="entry name" value="ATP-synt_I"/>
    <property type="match status" value="1"/>
</dbReference>
<evidence type="ECO:0000256" key="5">
    <source>
        <dbReference type="ARBA" id="ARBA00023136"/>
    </source>
</evidence>
<evidence type="ECO:0000256" key="3">
    <source>
        <dbReference type="ARBA" id="ARBA00022692"/>
    </source>
</evidence>
<sequence length="138" mass="15465">MKRIKWIRETNETLLDLIFGCLIWSLLAEIVGLFIVSDKLSYTIGIVLGTAVAVSMSVSMEKGLEKCLHMSQTKGQWSMTIRSILRWLIMLAVVYAGLRFEAISFPGVILGIIGLKIAALLHMYTNTYVTKKLRGEGR</sequence>
<name>A0A9D2J6V9_9FIRM</name>
<feature type="transmembrane region" description="Helical" evidence="6">
    <location>
        <begin position="104"/>
        <end position="124"/>
    </location>
</feature>
<keyword evidence="4 6" id="KW-1133">Transmembrane helix</keyword>
<accession>A0A9D2J6V9</accession>
<evidence type="ECO:0000313" key="7">
    <source>
        <dbReference type="EMBL" id="HIZ38798.1"/>
    </source>
</evidence>
<dbReference type="InterPro" id="IPR005598">
    <property type="entry name" value="ATP_synth_I"/>
</dbReference>
<feature type="transmembrane region" description="Helical" evidence="6">
    <location>
        <begin position="79"/>
        <end position="98"/>
    </location>
</feature>
<reference evidence="7" key="1">
    <citation type="journal article" date="2021" name="PeerJ">
        <title>Extensive microbial diversity within the chicken gut microbiome revealed by metagenomics and culture.</title>
        <authorList>
            <person name="Gilroy R."/>
            <person name="Ravi A."/>
            <person name="Getino M."/>
            <person name="Pursley I."/>
            <person name="Horton D.L."/>
            <person name="Alikhan N.F."/>
            <person name="Baker D."/>
            <person name="Gharbi K."/>
            <person name="Hall N."/>
            <person name="Watson M."/>
            <person name="Adriaenssens E.M."/>
            <person name="Foster-Nyarko E."/>
            <person name="Jarju S."/>
            <person name="Secka A."/>
            <person name="Antonio M."/>
            <person name="Oren A."/>
            <person name="Chaudhuri R.R."/>
            <person name="La Ragione R."/>
            <person name="Hildebrand F."/>
            <person name="Pallen M.J."/>
        </authorList>
    </citation>
    <scope>NUCLEOTIDE SEQUENCE</scope>
    <source>
        <strain evidence="7">CHK179-28034</strain>
    </source>
</reference>
<reference evidence="7" key="2">
    <citation type="submission" date="2021-04" db="EMBL/GenBank/DDBJ databases">
        <authorList>
            <person name="Gilroy R."/>
        </authorList>
    </citation>
    <scope>NUCLEOTIDE SEQUENCE</scope>
    <source>
        <strain evidence="7">CHK179-28034</strain>
    </source>
</reference>
<proteinExistence type="predicted"/>
<comment type="caution">
    <text evidence="7">The sequence shown here is derived from an EMBL/GenBank/DDBJ whole genome shotgun (WGS) entry which is preliminary data.</text>
</comment>
<evidence type="ECO:0000256" key="2">
    <source>
        <dbReference type="ARBA" id="ARBA00022475"/>
    </source>
</evidence>
<evidence type="ECO:0000256" key="4">
    <source>
        <dbReference type="ARBA" id="ARBA00022989"/>
    </source>
</evidence>
<dbReference type="Proteomes" id="UP000824049">
    <property type="component" value="Unassembled WGS sequence"/>
</dbReference>
<dbReference type="GO" id="GO:0005886">
    <property type="term" value="C:plasma membrane"/>
    <property type="evidence" value="ECO:0007669"/>
    <property type="project" value="UniProtKB-SubCell"/>
</dbReference>
<feature type="transmembrane region" description="Helical" evidence="6">
    <location>
        <begin position="12"/>
        <end position="34"/>
    </location>
</feature>
<evidence type="ECO:0000313" key="8">
    <source>
        <dbReference type="Proteomes" id="UP000824049"/>
    </source>
</evidence>
<feature type="transmembrane region" description="Helical" evidence="6">
    <location>
        <begin position="40"/>
        <end position="58"/>
    </location>
</feature>
<dbReference type="EMBL" id="DXBR01000033">
    <property type="protein sequence ID" value="HIZ38798.1"/>
    <property type="molecule type" value="Genomic_DNA"/>
</dbReference>
<comment type="subcellular location">
    <subcellularLocation>
        <location evidence="1">Cell membrane</location>
        <topology evidence="1">Multi-pass membrane protein</topology>
    </subcellularLocation>
</comment>
<organism evidence="7 8">
    <name type="scientific">Candidatus Anaerobutyricum stercoris</name>
    <dbReference type="NCBI Taxonomy" id="2838457"/>
    <lineage>
        <taxon>Bacteria</taxon>
        <taxon>Bacillati</taxon>
        <taxon>Bacillota</taxon>
        <taxon>Clostridia</taxon>
        <taxon>Lachnospirales</taxon>
        <taxon>Lachnospiraceae</taxon>
        <taxon>Anaerobutyricum</taxon>
    </lineage>
</organism>
<gene>
    <name evidence="7" type="ORF">H9968_02575</name>
</gene>